<keyword evidence="1" id="KW-0812">Transmembrane</keyword>
<dbReference type="RefSeq" id="WP_009770988.1">
    <property type="nucleotide sequence ID" value="NZ_AKAU01000292.1"/>
</dbReference>
<feature type="transmembrane region" description="Helical" evidence="1">
    <location>
        <begin position="40"/>
        <end position="60"/>
    </location>
</feature>
<evidence type="ECO:0000313" key="3">
    <source>
        <dbReference type="Proteomes" id="UP000004980"/>
    </source>
</evidence>
<reference evidence="2 3" key="1">
    <citation type="journal article" date="2012" name="J. Bacteriol.">
        <title>Draft Genome Sequence of the Soil Bacterium Burkholderia terrae Strain BS001, Which Interacts with Fungal Surface Structures.</title>
        <authorList>
            <person name="Nazir R."/>
            <person name="Hansen M.A."/>
            <person name="Sorensen S."/>
            <person name="van Elsas J.D."/>
        </authorList>
    </citation>
    <scope>NUCLEOTIDE SEQUENCE [LARGE SCALE GENOMIC DNA]</scope>
    <source>
        <strain evidence="2 3">BS001</strain>
    </source>
</reference>
<organism evidence="2 3">
    <name type="scientific">Paraburkholderia hospita</name>
    <dbReference type="NCBI Taxonomy" id="169430"/>
    <lineage>
        <taxon>Bacteria</taxon>
        <taxon>Pseudomonadati</taxon>
        <taxon>Pseudomonadota</taxon>
        <taxon>Betaproteobacteria</taxon>
        <taxon>Burkholderiales</taxon>
        <taxon>Burkholderiaceae</taxon>
        <taxon>Paraburkholderia</taxon>
    </lineage>
</organism>
<protein>
    <submittedName>
        <fullName evidence="2">Uncharacterized protein</fullName>
    </submittedName>
</protein>
<evidence type="ECO:0000313" key="2">
    <source>
        <dbReference type="EMBL" id="EIM93846.1"/>
    </source>
</evidence>
<sequence length="61" mass="6695">MVVNNDFEIGYLLVAFALLGIILISNLFSVLHLDRWHPRLVGAALGALLGFVLIEAVPMFT</sequence>
<evidence type="ECO:0000256" key="1">
    <source>
        <dbReference type="SAM" id="Phobius"/>
    </source>
</evidence>
<dbReference type="Proteomes" id="UP000004980">
    <property type="component" value="Unassembled WGS sequence"/>
</dbReference>
<name>A0ABN0F5G2_9BURK</name>
<keyword evidence="3" id="KW-1185">Reference proteome</keyword>
<keyword evidence="1" id="KW-0472">Membrane</keyword>
<accession>A0ABN0F5G2</accession>
<gene>
    <name evidence="2" type="ORF">WQE_47454</name>
</gene>
<dbReference type="EMBL" id="AKAU01000292">
    <property type="protein sequence ID" value="EIM93846.1"/>
    <property type="molecule type" value="Genomic_DNA"/>
</dbReference>
<comment type="caution">
    <text evidence="2">The sequence shown here is derived from an EMBL/GenBank/DDBJ whole genome shotgun (WGS) entry which is preliminary data.</text>
</comment>
<proteinExistence type="predicted"/>
<keyword evidence="1" id="KW-1133">Transmembrane helix</keyword>
<feature type="transmembrane region" description="Helical" evidence="1">
    <location>
        <begin position="12"/>
        <end position="33"/>
    </location>
</feature>